<evidence type="ECO:0000313" key="3">
    <source>
        <dbReference type="Proteomes" id="UP000054166"/>
    </source>
</evidence>
<feature type="signal peptide" evidence="1">
    <location>
        <begin position="1"/>
        <end position="22"/>
    </location>
</feature>
<dbReference type="AlphaFoldDB" id="A0A0C3FZ58"/>
<dbReference type="EMBL" id="KN832986">
    <property type="protein sequence ID" value="KIM85064.1"/>
    <property type="molecule type" value="Genomic_DNA"/>
</dbReference>
<proteinExistence type="predicted"/>
<keyword evidence="1" id="KW-0732">Signal</keyword>
<protein>
    <recommendedName>
        <fullName evidence="4">Secreted protein</fullName>
    </recommendedName>
</protein>
<accession>A0A0C3FZ58</accession>
<dbReference type="InParanoid" id="A0A0C3FZ58"/>
<gene>
    <name evidence="2" type="ORF">PILCRDRAFT_817903</name>
</gene>
<dbReference type="Proteomes" id="UP000054166">
    <property type="component" value="Unassembled WGS sequence"/>
</dbReference>
<dbReference type="HOGENOM" id="CLU_2886616_0_0_1"/>
<organism evidence="2 3">
    <name type="scientific">Piloderma croceum (strain F 1598)</name>
    <dbReference type="NCBI Taxonomy" id="765440"/>
    <lineage>
        <taxon>Eukaryota</taxon>
        <taxon>Fungi</taxon>
        <taxon>Dikarya</taxon>
        <taxon>Basidiomycota</taxon>
        <taxon>Agaricomycotina</taxon>
        <taxon>Agaricomycetes</taxon>
        <taxon>Agaricomycetidae</taxon>
        <taxon>Atheliales</taxon>
        <taxon>Atheliaceae</taxon>
        <taxon>Piloderma</taxon>
    </lineage>
</organism>
<keyword evidence="3" id="KW-1185">Reference proteome</keyword>
<reference evidence="3" key="2">
    <citation type="submission" date="2015-01" db="EMBL/GenBank/DDBJ databases">
        <title>Evolutionary Origins and Diversification of the Mycorrhizal Mutualists.</title>
        <authorList>
            <consortium name="DOE Joint Genome Institute"/>
            <consortium name="Mycorrhizal Genomics Consortium"/>
            <person name="Kohler A."/>
            <person name="Kuo A."/>
            <person name="Nagy L.G."/>
            <person name="Floudas D."/>
            <person name="Copeland A."/>
            <person name="Barry K.W."/>
            <person name="Cichocki N."/>
            <person name="Veneault-Fourrey C."/>
            <person name="LaButti K."/>
            <person name="Lindquist E.A."/>
            <person name="Lipzen A."/>
            <person name="Lundell T."/>
            <person name="Morin E."/>
            <person name="Murat C."/>
            <person name="Riley R."/>
            <person name="Ohm R."/>
            <person name="Sun H."/>
            <person name="Tunlid A."/>
            <person name="Henrissat B."/>
            <person name="Grigoriev I.V."/>
            <person name="Hibbett D.S."/>
            <person name="Martin F."/>
        </authorList>
    </citation>
    <scope>NUCLEOTIDE SEQUENCE [LARGE SCALE GENOMIC DNA]</scope>
    <source>
        <strain evidence="3">F 1598</strain>
    </source>
</reference>
<feature type="chain" id="PRO_5002177448" description="Secreted protein" evidence="1">
    <location>
        <begin position="23"/>
        <end position="63"/>
    </location>
</feature>
<evidence type="ECO:0008006" key="4">
    <source>
        <dbReference type="Google" id="ProtNLM"/>
    </source>
</evidence>
<evidence type="ECO:0000313" key="2">
    <source>
        <dbReference type="EMBL" id="KIM85064.1"/>
    </source>
</evidence>
<evidence type="ECO:0000256" key="1">
    <source>
        <dbReference type="SAM" id="SignalP"/>
    </source>
</evidence>
<name>A0A0C3FZ58_PILCF</name>
<reference evidence="2 3" key="1">
    <citation type="submission" date="2014-04" db="EMBL/GenBank/DDBJ databases">
        <authorList>
            <consortium name="DOE Joint Genome Institute"/>
            <person name="Kuo A."/>
            <person name="Tarkka M."/>
            <person name="Buscot F."/>
            <person name="Kohler A."/>
            <person name="Nagy L.G."/>
            <person name="Floudas D."/>
            <person name="Copeland A."/>
            <person name="Barry K.W."/>
            <person name="Cichocki N."/>
            <person name="Veneault-Fourrey C."/>
            <person name="LaButti K."/>
            <person name="Lindquist E.A."/>
            <person name="Lipzen A."/>
            <person name="Lundell T."/>
            <person name="Morin E."/>
            <person name="Murat C."/>
            <person name="Sun H."/>
            <person name="Tunlid A."/>
            <person name="Henrissat B."/>
            <person name="Grigoriev I.V."/>
            <person name="Hibbett D.S."/>
            <person name="Martin F."/>
            <person name="Nordberg H.P."/>
            <person name="Cantor M.N."/>
            <person name="Hua S.X."/>
        </authorList>
    </citation>
    <scope>NUCLEOTIDE SEQUENCE [LARGE SCALE GENOMIC DNA]</scope>
    <source>
        <strain evidence="2 3">F 1598</strain>
    </source>
</reference>
<sequence length="63" mass="7374">MWIILLCMHTSGICEYIAKAYASWLYWCMSTVNESDVRDSRSIAVHRLGVPQGPKKHYFRDTH</sequence>